<name>A0A976FQZ2_BRELC</name>
<protein>
    <submittedName>
        <fullName evidence="1">Uncharacterized protein</fullName>
    </submittedName>
</protein>
<dbReference type="RefSeq" id="XP_067820881.1">
    <property type="nucleotide sequence ID" value="XM_067960807.1"/>
</dbReference>
<dbReference type="KEGG" id="blac:94346478"/>
<dbReference type="AlphaFoldDB" id="A0A976FQZ2"/>
<dbReference type="Proteomes" id="UP000294530">
    <property type="component" value="Unassembled WGS sequence"/>
</dbReference>
<dbReference type="GeneID" id="94346478"/>
<keyword evidence="2" id="KW-1185">Reference proteome</keyword>
<evidence type="ECO:0000313" key="1">
    <source>
        <dbReference type="EMBL" id="TDH71382.1"/>
    </source>
</evidence>
<gene>
    <name evidence="1" type="ORF">CCR75_002710</name>
</gene>
<organism evidence="1 2">
    <name type="scientific">Bremia lactucae</name>
    <name type="common">Lettuce downy mildew</name>
    <dbReference type="NCBI Taxonomy" id="4779"/>
    <lineage>
        <taxon>Eukaryota</taxon>
        <taxon>Sar</taxon>
        <taxon>Stramenopiles</taxon>
        <taxon>Oomycota</taxon>
        <taxon>Peronosporomycetes</taxon>
        <taxon>Peronosporales</taxon>
        <taxon>Peronosporaceae</taxon>
        <taxon>Bremia</taxon>
    </lineage>
</organism>
<evidence type="ECO:0000313" key="2">
    <source>
        <dbReference type="Proteomes" id="UP000294530"/>
    </source>
</evidence>
<sequence>MSIISSKIRSYLSFAAALPSEKHRARNSSLGASNKSFPLRIPPKFHAIRPWLTELDPECLEQACRFGRPQLVVRRHPASKIKV</sequence>
<accession>A0A976FQZ2</accession>
<proteinExistence type="predicted"/>
<reference evidence="1 2" key="1">
    <citation type="journal article" date="2021" name="Genome Biol.">
        <title>AFLAP: assembly-free linkage analysis pipeline using k-mers from genome sequencing data.</title>
        <authorList>
            <person name="Fletcher K."/>
            <person name="Zhang L."/>
            <person name="Gil J."/>
            <person name="Han R."/>
            <person name="Cavanaugh K."/>
            <person name="Michelmore R."/>
        </authorList>
    </citation>
    <scope>NUCLEOTIDE SEQUENCE [LARGE SCALE GENOMIC DNA]</scope>
    <source>
        <strain evidence="1 2">SF5</strain>
    </source>
</reference>
<comment type="caution">
    <text evidence="1">The sequence shown here is derived from an EMBL/GenBank/DDBJ whole genome shotgun (WGS) entry which is preliminary data.</text>
</comment>
<dbReference type="EMBL" id="SHOA02000004">
    <property type="protein sequence ID" value="TDH71382.1"/>
    <property type="molecule type" value="Genomic_DNA"/>
</dbReference>